<feature type="region of interest" description="Disordered" evidence="1">
    <location>
        <begin position="100"/>
        <end position="127"/>
    </location>
</feature>
<feature type="transmembrane region" description="Helical" evidence="2">
    <location>
        <begin position="154"/>
        <end position="177"/>
    </location>
</feature>
<keyword evidence="2" id="KW-1133">Transmembrane helix</keyword>
<gene>
    <name evidence="3" type="ORF">IV203_015609</name>
</gene>
<keyword evidence="2" id="KW-0812">Transmembrane</keyword>
<protein>
    <recommendedName>
        <fullName evidence="5">Transmembrane protein</fullName>
    </recommendedName>
</protein>
<dbReference type="EMBL" id="JAGRRH010000014">
    <property type="protein sequence ID" value="KAG7359020.1"/>
    <property type="molecule type" value="Genomic_DNA"/>
</dbReference>
<dbReference type="OrthoDB" id="46142at2759"/>
<feature type="transmembrane region" description="Helical" evidence="2">
    <location>
        <begin position="189"/>
        <end position="212"/>
    </location>
</feature>
<sequence length="323" mass="35815">MKQPPILDQRSGASDDDEAEYQAALARRHASELVRDHLETHAANNPGASSDYVTWVATLHPENASIVIDQRFFIPGNPWWTIYEETKNNQSIPTATAVAISQEDEESQQQGHPSSPSQRKDESENGKTKPSFCMTCSPIALFAGFMVYSQALLGVLLCEFCAFFLCHLPAALFFHVASAFSPPNVCTGVLYSVCMVIYCCFALCDSIVLLVSVLVTEVLAMTAFFVCAFTGGIICGQFWHQQVRRMCHGVRIVFRRKASGNPPRHFSFWSKQREDTMEQQNITAEVVSVPVQCVRHQPPREFVEGIPVDGLSTKVSATTATKK</sequence>
<feature type="compositionally biased region" description="Basic and acidic residues" evidence="1">
    <location>
        <begin position="118"/>
        <end position="127"/>
    </location>
</feature>
<evidence type="ECO:0000256" key="1">
    <source>
        <dbReference type="SAM" id="MobiDB-lite"/>
    </source>
</evidence>
<dbReference type="AlphaFoldDB" id="A0A9K3PTA7"/>
<name>A0A9K3PTA7_9STRA</name>
<feature type="transmembrane region" description="Helical" evidence="2">
    <location>
        <begin position="218"/>
        <end position="239"/>
    </location>
</feature>
<keyword evidence="2" id="KW-0472">Membrane</keyword>
<organism evidence="3 4">
    <name type="scientific">Nitzschia inconspicua</name>
    <dbReference type="NCBI Taxonomy" id="303405"/>
    <lineage>
        <taxon>Eukaryota</taxon>
        <taxon>Sar</taxon>
        <taxon>Stramenopiles</taxon>
        <taxon>Ochrophyta</taxon>
        <taxon>Bacillariophyta</taxon>
        <taxon>Bacillariophyceae</taxon>
        <taxon>Bacillariophycidae</taxon>
        <taxon>Bacillariales</taxon>
        <taxon>Bacillariaceae</taxon>
        <taxon>Nitzschia</taxon>
    </lineage>
</organism>
<evidence type="ECO:0000256" key="2">
    <source>
        <dbReference type="SAM" id="Phobius"/>
    </source>
</evidence>
<evidence type="ECO:0008006" key="5">
    <source>
        <dbReference type="Google" id="ProtNLM"/>
    </source>
</evidence>
<reference evidence="3" key="1">
    <citation type="journal article" date="2021" name="Sci. Rep.">
        <title>Diploid genomic architecture of Nitzschia inconspicua, an elite biomass production diatom.</title>
        <authorList>
            <person name="Oliver A."/>
            <person name="Podell S."/>
            <person name="Pinowska A."/>
            <person name="Traller J.C."/>
            <person name="Smith S.R."/>
            <person name="McClure R."/>
            <person name="Beliaev A."/>
            <person name="Bohutskyi P."/>
            <person name="Hill E.A."/>
            <person name="Rabines A."/>
            <person name="Zheng H."/>
            <person name="Allen L.Z."/>
            <person name="Kuo A."/>
            <person name="Grigoriev I.V."/>
            <person name="Allen A.E."/>
            <person name="Hazlebeck D."/>
            <person name="Allen E.E."/>
        </authorList>
    </citation>
    <scope>NUCLEOTIDE SEQUENCE</scope>
    <source>
        <strain evidence="3">Hildebrandi</strain>
    </source>
</reference>
<reference evidence="3" key="2">
    <citation type="submission" date="2021-04" db="EMBL/GenBank/DDBJ databases">
        <authorList>
            <person name="Podell S."/>
        </authorList>
    </citation>
    <scope>NUCLEOTIDE SEQUENCE</scope>
    <source>
        <strain evidence="3">Hildebrandi</strain>
    </source>
</reference>
<evidence type="ECO:0000313" key="3">
    <source>
        <dbReference type="EMBL" id="KAG7359020.1"/>
    </source>
</evidence>
<accession>A0A9K3PTA7</accession>
<dbReference type="Proteomes" id="UP000693970">
    <property type="component" value="Unassembled WGS sequence"/>
</dbReference>
<evidence type="ECO:0000313" key="4">
    <source>
        <dbReference type="Proteomes" id="UP000693970"/>
    </source>
</evidence>
<feature type="compositionally biased region" description="Low complexity" evidence="1">
    <location>
        <begin position="108"/>
        <end position="117"/>
    </location>
</feature>
<proteinExistence type="predicted"/>
<keyword evidence="4" id="KW-1185">Reference proteome</keyword>
<comment type="caution">
    <text evidence="3">The sequence shown here is derived from an EMBL/GenBank/DDBJ whole genome shotgun (WGS) entry which is preliminary data.</text>
</comment>